<dbReference type="EC" id="3.2.1.26" evidence="2"/>
<dbReference type="SUPFAM" id="SSF49899">
    <property type="entry name" value="Concanavalin A-like lectins/glucanases"/>
    <property type="match status" value="2"/>
</dbReference>
<comment type="similarity">
    <text evidence="1 5">Belongs to the glycosyl hydrolase 32 family.</text>
</comment>
<dbReference type="PANTHER" id="PTHR43101">
    <property type="entry name" value="BETA-FRUCTOSIDASE"/>
    <property type="match status" value="1"/>
</dbReference>
<evidence type="ECO:0000256" key="2">
    <source>
        <dbReference type="ARBA" id="ARBA00012758"/>
    </source>
</evidence>
<dbReference type="InterPro" id="IPR023296">
    <property type="entry name" value="Glyco_hydro_beta-prop_sf"/>
</dbReference>
<dbReference type="Gene3D" id="2.115.10.20">
    <property type="entry name" value="Glycosyl hydrolase domain, family 43"/>
    <property type="match status" value="1"/>
</dbReference>
<keyword evidence="3 5" id="KW-0378">Hydrolase</keyword>
<dbReference type="SUPFAM" id="SSF75005">
    <property type="entry name" value="Arabinanase/levansucrase/invertase"/>
    <property type="match status" value="1"/>
</dbReference>
<dbReference type="InterPro" id="IPR013320">
    <property type="entry name" value="ConA-like_dom_sf"/>
</dbReference>
<evidence type="ECO:0000259" key="6">
    <source>
        <dbReference type="Pfam" id="PF00251"/>
    </source>
</evidence>
<feature type="domain" description="Glycosyl hydrolase family 32 N-terminal" evidence="6">
    <location>
        <begin position="199"/>
        <end position="489"/>
    </location>
</feature>
<dbReference type="PANTHER" id="PTHR43101:SF1">
    <property type="entry name" value="BETA-FRUCTOSIDASE"/>
    <property type="match status" value="1"/>
</dbReference>
<evidence type="ECO:0000256" key="4">
    <source>
        <dbReference type="ARBA" id="ARBA00023295"/>
    </source>
</evidence>
<dbReference type="Gene3D" id="2.60.120.200">
    <property type="match status" value="1"/>
</dbReference>
<evidence type="ECO:0000256" key="3">
    <source>
        <dbReference type="ARBA" id="ARBA00022801"/>
    </source>
</evidence>
<dbReference type="Pfam" id="PF13385">
    <property type="entry name" value="Laminin_G_3"/>
    <property type="match status" value="1"/>
</dbReference>
<name>A9LGX0_9BACT</name>
<evidence type="ECO:0000256" key="1">
    <source>
        <dbReference type="ARBA" id="ARBA00009902"/>
    </source>
</evidence>
<dbReference type="InterPro" id="IPR013189">
    <property type="entry name" value="Glyco_hydro_32_C"/>
</dbReference>
<accession>A9LGX0</accession>
<dbReference type="EMBL" id="EF591886">
    <property type="protein sequence ID" value="ABX10641.1"/>
    <property type="molecule type" value="Genomic_DNA"/>
</dbReference>
<evidence type="ECO:0000256" key="5">
    <source>
        <dbReference type="RuleBase" id="RU362110"/>
    </source>
</evidence>
<dbReference type="Pfam" id="PF00251">
    <property type="entry name" value="Glyco_hydro_32N"/>
    <property type="match status" value="1"/>
</dbReference>
<evidence type="ECO:0000259" key="7">
    <source>
        <dbReference type="Pfam" id="PF08244"/>
    </source>
</evidence>
<sequence length="645" mass="71831">MAGSDGFVRTLKDQSAVPLETAEPGTLLQIAIVYQDDKVTLYRNGEVYSSHKATNVDLLRHDDNIVVFGLRHVGGTGSIAGAIDDARIYAQALSADELKSLNPEKASAIKPYAWWDFEGGKAFDRAGRFPHSRLGGNAKLVGGKLVLGEHAVLIAARSQAAAIASVDEAKQKFPRPYEPHTPALPSPVPETWLTYHLAHPGPDKAIPGDPNCAIFHKGRYHLFYIYQSFGHSFAHVSSTDMVHWRWHTTTLTPPKTGHGMFSGTAFRTKDGEVAIIYHGQGSGRNQIAFALDDNLDQWSKPIPVEPKTATGKPPKMRHWDPDCWLRDGTYYSIAGGANPTLSKSVDLKTWQYVGELLHPDFGDELGVKRGEDISCANMFPLGEKWMLLCISHGLGCRYYLGDFKDERYLPSRHAMLNWARWDFFAPESLQTPDGRRVMWAWCTPWVNNMQQSGRKREFEALMNFKIQPGVQALPRELSLTDEGTLRIKPLRELERLRTDKKQDVAITVKSDSPYVLKEIAGDTLELEIVIDKPTAREFGVNVLCDAEGKHGFTIAAGQGSKTLTVGYSNPPFALEDGEALRLRIFIDKSMIEVFANDRQAAVAWHEYDPTNLRVSLFSKGAAINVARVTAWRMKSIYDGKSPAKQ</sequence>
<dbReference type="Pfam" id="PF08244">
    <property type="entry name" value="Glyco_hydro_32C"/>
    <property type="match status" value="1"/>
</dbReference>
<proteinExistence type="inferred from homology"/>
<dbReference type="GO" id="GO:0004564">
    <property type="term" value="F:beta-fructofuranosidase activity"/>
    <property type="evidence" value="ECO:0007669"/>
    <property type="project" value="UniProtKB-EC"/>
</dbReference>
<reference evidence="8" key="1">
    <citation type="journal article" date="2007" name="ISME J.">
        <title>Fosmids of novel marine Planctomycetes from the Namibian and Oregon coast upwelling systems and their cross-comparison with planctomycete genomes.</title>
        <authorList>
            <person name="Woebken D."/>
            <person name="Teeling H."/>
            <person name="Wecker P."/>
            <person name="Dumitriu A."/>
            <person name="Kostadinov I."/>
            <person name="DeLong E.F."/>
            <person name="Amann R."/>
            <person name="Gloeckner F.O."/>
        </authorList>
    </citation>
    <scope>NUCLEOTIDE SEQUENCE</scope>
</reference>
<dbReference type="AlphaFoldDB" id="A9LGX0"/>
<dbReference type="SMART" id="SM00640">
    <property type="entry name" value="Glyco_32"/>
    <property type="match status" value="1"/>
</dbReference>
<dbReference type="GO" id="GO:0005975">
    <property type="term" value="P:carbohydrate metabolic process"/>
    <property type="evidence" value="ECO:0007669"/>
    <property type="project" value="InterPro"/>
</dbReference>
<evidence type="ECO:0000313" key="8">
    <source>
        <dbReference type="EMBL" id="ABX10641.1"/>
    </source>
</evidence>
<organism evidence="8">
    <name type="scientific">uncultured planctomycete 3FN</name>
    <dbReference type="NCBI Taxonomy" id="455066"/>
    <lineage>
        <taxon>Bacteria</taxon>
        <taxon>Pseudomonadati</taxon>
        <taxon>Planctomycetota</taxon>
        <taxon>Planctomycetia</taxon>
        <taxon>Planctomycetales</taxon>
        <taxon>environmental samples</taxon>
    </lineage>
</organism>
<feature type="domain" description="Glycosyl hydrolase family 32 C-terminal" evidence="7">
    <location>
        <begin position="492"/>
        <end position="631"/>
    </location>
</feature>
<dbReference type="InterPro" id="IPR001362">
    <property type="entry name" value="Glyco_hydro_32"/>
</dbReference>
<dbReference type="CAZy" id="GH32">
    <property type="family name" value="Glycoside Hydrolase Family 32"/>
</dbReference>
<keyword evidence="4 5" id="KW-0326">Glycosidase</keyword>
<dbReference type="Gene3D" id="2.60.120.560">
    <property type="entry name" value="Exo-inulinase, domain 1"/>
    <property type="match status" value="1"/>
</dbReference>
<dbReference type="InterPro" id="IPR051214">
    <property type="entry name" value="GH32_Enzymes"/>
</dbReference>
<dbReference type="InterPro" id="IPR013148">
    <property type="entry name" value="Glyco_hydro_32_N"/>
</dbReference>
<dbReference type="CDD" id="cd08996">
    <property type="entry name" value="GH32_FFase"/>
    <property type="match status" value="1"/>
</dbReference>
<protein>
    <recommendedName>
        <fullName evidence="2">beta-fructofuranosidase</fullName>
        <ecNumber evidence="2">3.2.1.26</ecNumber>
    </recommendedName>
</protein>
<gene>
    <name evidence="8" type="primary">cscA</name>
    <name evidence="8" type="ORF">3FN_18</name>
</gene>